<name>A0A166T026_9CLOT</name>
<dbReference type="PATRIC" id="fig|1705578.3.peg.728"/>
<evidence type="ECO:0000313" key="2">
    <source>
        <dbReference type="EMBL" id="OAA93027.1"/>
    </source>
</evidence>
<proteinExistence type="predicted"/>
<dbReference type="Proteomes" id="UP000077384">
    <property type="component" value="Unassembled WGS sequence"/>
</dbReference>
<evidence type="ECO:0000259" key="1">
    <source>
        <dbReference type="Pfam" id="PF04448"/>
    </source>
</evidence>
<protein>
    <recommendedName>
        <fullName evidence="1">DUF551 domain-containing protein</fullName>
    </recommendedName>
</protein>
<evidence type="ECO:0000313" key="5">
    <source>
        <dbReference type="Proteomes" id="UP000093694"/>
    </source>
</evidence>
<evidence type="ECO:0000313" key="3">
    <source>
        <dbReference type="EMBL" id="OBR90431.1"/>
    </source>
</evidence>
<dbReference type="RefSeq" id="WP_063601164.1">
    <property type="nucleotide sequence ID" value="NZ_LITQ01000015.1"/>
</dbReference>
<evidence type="ECO:0000313" key="4">
    <source>
        <dbReference type="Proteomes" id="UP000077384"/>
    </source>
</evidence>
<gene>
    <name evidence="3" type="ORF">CLCOS_39890</name>
    <name evidence="2" type="ORF">WX73_00345</name>
</gene>
<dbReference type="AlphaFoldDB" id="A0A166T026"/>
<reference evidence="2 4" key="1">
    <citation type="journal article" date="2015" name="Biotechnol. Bioeng.">
        <title>Genome sequence and phenotypic characterization of Caulobacter segnis.</title>
        <authorList>
            <person name="Patel S."/>
            <person name="Fletcher B."/>
            <person name="Scott D.C."/>
            <person name="Ely B."/>
        </authorList>
    </citation>
    <scope>NUCLEOTIDE SEQUENCE [LARGE SCALE GENOMIC DNA]</scope>
    <source>
        <strain evidence="2 4">PS02</strain>
    </source>
</reference>
<dbReference type="EMBL" id="LITQ01000015">
    <property type="protein sequence ID" value="OAA93027.1"/>
    <property type="molecule type" value="Genomic_DNA"/>
</dbReference>
<reference evidence="3 5" key="2">
    <citation type="journal article" date="2016" name="Front. Microbiol.">
        <title>Industrial Acetogenic Biocatalysts: A Comparative Metabolic and Genomic Analysis.</title>
        <authorList>
            <person name="Bengelsdorf F."/>
            <person name="Poehlein A."/>
            <person name="Sonja S."/>
            <person name="Erz C."/>
            <person name="Hummel T."/>
            <person name="Hoffmeister S."/>
            <person name="Daniel R."/>
            <person name="Durre P."/>
        </authorList>
    </citation>
    <scope>NUCLEOTIDE SEQUENCE [LARGE SCALE GENOMIC DNA]</scope>
    <source>
        <strain evidence="3 5">PTA-10522</strain>
    </source>
</reference>
<feature type="domain" description="DUF551" evidence="1">
    <location>
        <begin position="2"/>
        <end position="73"/>
    </location>
</feature>
<comment type="caution">
    <text evidence="2">The sequence shown here is derived from an EMBL/GenBank/DDBJ whole genome shotgun (WGS) entry which is preliminary data.</text>
</comment>
<accession>A0A166T026</accession>
<dbReference type="Proteomes" id="UP000093694">
    <property type="component" value="Unassembled WGS sequence"/>
</dbReference>
<dbReference type="InterPro" id="IPR007539">
    <property type="entry name" value="DUF551"/>
</dbReference>
<sequence length="79" mass="9277">MEWIQISEKLPPAGTCIIATVKDHCRNQLELRYPVWYMEKCYEQGYAFHFGEIGNILLPDISEVIAWMPMPKPYEQSDL</sequence>
<dbReference type="EMBL" id="LROR01000095">
    <property type="protein sequence ID" value="OBR90431.1"/>
    <property type="molecule type" value="Genomic_DNA"/>
</dbReference>
<dbReference type="Pfam" id="PF04448">
    <property type="entry name" value="DUF551"/>
    <property type="match status" value="1"/>
</dbReference>
<keyword evidence="5" id="KW-1185">Reference proteome</keyword>
<organism evidence="2 4">
    <name type="scientific">Clostridium coskatii</name>
    <dbReference type="NCBI Taxonomy" id="1705578"/>
    <lineage>
        <taxon>Bacteria</taxon>
        <taxon>Bacillati</taxon>
        <taxon>Bacillota</taxon>
        <taxon>Clostridia</taxon>
        <taxon>Eubacteriales</taxon>
        <taxon>Clostridiaceae</taxon>
        <taxon>Clostridium</taxon>
    </lineage>
</organism>